<sequence>MKNKYKFTSDIKDYKSRVSIGIGKLEEDGTMSIIRRVNSYKFQNRLELTIYNLNFII</sequence>
<protein>
    <submittedName>
        <fullName evidence="1">Conserved domain protein</fullName>
    </submittedName>
</protein>
<gene>
    <name evidence="1" type="ordered locus">GBAA_pXO2_0058</name>
</gene>
<keyword evidence="1" id="KW-0614">Plasmid</keyword>
<dbReference type="AlphaFoldDB" id="Q6F036"/>
<geneLocation type="plasmid" evidence="1 2">
    <name>pXO2</name>
</geneLocation>
<keyword evidence="2" id="KW-1185">Reference proteome</keyword>
<dbReference type="EMBL" id="AE017335">
    <property type="protein sequence ID" value="AAT28988.2"/>
    <property type="molecule type" value="Genomic_DNA"/>
</dbReference>
<dbReference type="Proteomes" id="UP000000594">
    <property type="component" value="Plasmid pXO2"/>
</dbReference>
<dbReference type="HOGENOM" id="CLU_2986645_0_0_9"/>
<evidence type="ECO:0000313" key="1">
    <source>
        <dbReference type="EMBL" id="AAT28988.2"/>
    </source>
</evidence>
<organism evidence="1 2">
    <name type="scientific">Bacillus anthracis</name>
    <name type="common">anthrax bacterium</name>
    <dbReference type="NCBI Taxonomy" id="1392"/>
    <lineage>
        <taxon>Bacteria</taxon>
        <taxon>Bacillati</taxon>
        <taxon>Bacillota</taxon>
        <taxon>Bacilli</taxon>
        <taxon>Bacillales</taxon>
        <taxon>Bacillaceae</taxon>
        <taxon>Bacillus</taxon>
        <taxon>Bacillus cereus group</taxon>
    </lineage>
</organism>
<accession>Q6F036</accession>
<evidence type="ECO:0000313" key="2">
    <source>
        <dbReference type="Proteomes" id="UP000000594"/>
    </source>
</evidence>
<proteinExistence type="predicted"/>
<dbReference type="KEGG" id="bar:GBAA_pXO2_0058"/>
<name>Q6F036_BACAN</name>
<reference evidence="1 2" key="1">
    <citation type="journal article" date="2009" name="J. Bacteriol.">
        <title>The complete genome sequence of Bacillus anthracis Ames 'Ancestor'.</title>
        <authorList>
            <person name="Ravel J."/>
            <person name="Jiang L."/>
            <person name="Stanley S.T."/>
            <person name="Wilson M.R."/>
            <person name="Decker R.S."/>
            <person name="Read T.D."/>
            <person name="Worsham P."/>
            <person name="Keim P.S."/>
            <person name="Salzberg S.L."/>
            <person name="Fraser-Liggett C.M."/>
            <person name="Rasko D.A."/>
        </authorList>
    </citation>
    <scope>NUCLEOTIDE SEQUENCE [LARGE SCALE GENOMIC DNA]</scope>
    <source>
        <strain evidence="2">Ames ancestor</strain>
        <plasmid evidence="2">pXO2</plasmid>
    </source>
</reference>